<evidence type="ECO:0000256" key="1">
    <source>
        <dbReference type="SAM" id="MobiDB-lite"/>
    </source>
</evidence>
<dbReference type="EMBL" id="HADY01012581">
    <property type="protein sequence ID" value="SBP51066.1"/>
    <property type="molecule type" value="Transcribed_RNA"/>
</dbReference>
<gene>
    <name evidence="2" type="primary">Nfu_g_1_005923</name>
</gene>
<reference evidence="2" key="2">
    <citation type="submission" date="2016-06" db="EMBL/GenBank/DDBJ databases">
        <title>The genome of a short-lived fish provides insights into sex chromosome evolution and the genetic control of aging.</title>
        <authorList>
            <person name="Reichwald K."/>
            <person name="Felder M."/>
            <person name="Petzold A."/>
            <person name="Koch P."/>
            <person name="Groth M."/>
            <person name="Platzer M."/>
        </authorList>
    </citation>
    <scope>NUCLEOTIDE SEQUENCE</scope>
    <source>
        <tissue evidence="2">Brain</tissue>
    </source>
</reference>
<feature type="region of interest" description="Disordered" evidence="1">
    <location>
        <begin position="219"/>
        <end position="251"/>
    </location>
</feature>
<name>A0A1A8A981_NOTFU</name>
<protein>
    <submittedName>
        <fullName evidence="2">Uncharacterized protein</fullName>
    </submittedName>
</protein>
<proteinExistence type="predicted"/>
<accession>A0A1A8A981</accession>
<feature type="region of interest" description="Disordered" evidence="1">
    <location>
        <begin position="65"/>
        <end position="84"/>
    </location>
</feature>
<evidence type="ECO:0000313" key="2">
    <source>
        <dbReference type="EMBL" id="SBP51066.1"/>
    </source>
</evidence>
<sequence>MEKLSGEMECRRAAVESQVKAGDNLGAGVAVVDHRLRILEGTHNPPKQPEDLEVPVRFRGEENLTAGHASEPGGGGEGGLPRSPTWSTVVKRGAIQKRGVQREEGGMAARPRKEQRENTGIVGTGVVDNNPVIRTKLASVFATRFSPTLEADTLASYLSERLGRRVTCWKISSSSGRFGSVQVSAEYGDVSDMYDPQLWPAGTYVRRLFEPSRRRFNKTSGAEGELQLQPAAPVASASTTEVQPGAGRRLN</sequence>
<reference evidence="2" key="1">
    <citation type="submission" date="2016-05" db="EMBL/GenBank/DDBJ databases">
        <authorList>
            <person name="Lavstsen T."/>
            <person name="Jespersen J.S."/>
        </authorList>
    </citation>
    <scope>NUCLEOTIDE SEQUENCE</scope>
    <source>
        <tissue evidence="2">Brain</tissue>
    </source>
</reference>
<organism evidence="2">
    <name type="scientific">Nothobranchius furzeri</name>
    <name type="common">Turquoise killifish</name>
    <dbReference type="NCBI Taxonomy" id="105023"/>
    <lineage>
        <taxon>Eukaryota</taxon>
        <taxon>Metazoa</taxon>
        <taxon>Chordata</taxon>
        <taxon>Craniata</taxon>
        <taxon>Vertebrata</taxon>
        <taxon>Euteleostomi</taxon>
        <taxon>Actinopterygii</taxon>
        <taxon>Neopterygii</taxon>
        <taxon>Teleostei</taxon>
        <taxon>Neoteleostei</taxon>
        <taxon>Acanthomorphata</taxon>
        <taxon>Ovalentaria</taxon>
        <taxon>Atherinomorphae</taxon>
        <taxon>Cyprinodontiformes</taxon>
        <taxon>Nothobranchiidae</taxon>
        <taxon>Nothobranchius</taxon>
    </lineage>
</organism>
<dbReference type="AlphaFoldDB" id="A0A1A8A981"/>